<feature type="region of interest" description="Disordered" evidence="2">
    <location>
        <begin position="633"/>
        <end position="704"/>
    </location>
</feature>
<feature type="compositionally biased region" description="Low complexity" evidence="2">
    <location>
        <begin position="688"/>
        <end position="704"/>
    </location>
</feature>
<keyword evidence="1" id="KW-0175">Coiled coil</keyword>
<reference evidence="3 4" key="1">
    <citation type="journal article" date="2023" name="Commun. Biol.">
        <title>Reorganization of the ancestral sex-determining regions during the evolution of trioecy in Pleodorina starrii.</title>
        <authorList>
            <person name="Takahashi K."/>
            <person name="Suzuki S."/>
            <person name="Kawai-Toyooka H."/>
            <person name="Yamamoto K."/>
            <person name="Hamaji T."/>
            <person name="Ootsuki R."/>
            <person name="Yamaguchi H."/>
            <person name="Kawachi M."/>
            <person name="Higashiyama T."/>
            <person name="Nozaki H."/>
        </authorList>
    </citation>
    <scope>NUCLEOTIDE SEQUENCE [LARGE SCALE GENOMIC DNA]</scope>
    <source>
        <strain evidence="3 4">NIES-4479</strain>
    </source>
</reference>
<feature type="region of interest" description="Disordered" evidence="2">
    <location>
        <begin position="716"/>
        <end position="735"/>
    </location>
</feature>
<dbReference type="Proteomes" id="UP001165080">
    <property type="component" value="Unassembled WGS sequence"/>
</dbReference>
<keyword evidence="4" id="KW-1185">Reference proteome</keyword>
<evidence type="ECO:0000313" key="4">
    <source>
        <dbReference type="Proteomes" id="UP001165080"/>
    </source>
</evidence>
<feature type="compositionally biased region" description="Gly residues" evidence="2">
    <location>
        <begin position="719"/>
        <end position="731"/>
    </location>
</feature>
<sequence length="791" mass="77801">MTAQLSGGVVADSLLYSFTPAAVVRGGSPMASPAAAPPPLSSARRHRAQSVPGEPTHRGVELDDLHMELHVGGSSRASATANLPSSSTTHNMASLTSGSVAMAPKPPAIGFSRCGSADRHQHHHGPSSSLASLASLASLTTFAAAGGGGGPGGSGPMPLISGGERGLPPMRHSISGNSGIGLPKLDLPAIVFGGGGGGPSDVPGSGRRSLSGGFCDTAAAAAFLDMPLSPAAAVFDGSAPPSPSRSSAPAVLAPLRVCGAFASACGGGGGGAEAAAGGGGWCGSGGGSFTAVGSRRYTPSAGVPTAEMGGLPFSPGPLLPCASESAVTTPLTPNVPAVSNPVAPPRRSHSLSSRSPASTQRMLGDGGAAADDAAGGLGGSAAVAISPDAPSVADRERGGGSSNTAAKAMYDINNDLQRAAGALLALHAPMCRPRSPPTPAAAAAAITLAGASAAPSPPPPSPPPPSVLTASQLAALKESAPELQWELRVAVRRIFQVLRQELSAAPGGRQLGSAVHECWATLDAYLECTTELTCLLVEGALEAREVREPPPTSSAVAAPASTSTSGQRQPVGGDGGDCVQEAQREAERLRTDNVELRRQLEECRARLARAEAAAAAEVDAQAAAATAAGAAAGGARGAAGPGSGSGSGFGSSPRPPLTAAAPPLERCCSTSPRRGKHALVQSSRDDAASAPDGAAAAASSPSAPASSSAAAAAAAMSGSGRGGDAGGGGGPRRFDRAAVLARGPSYGDEMVIEDKDSEDSDVEADSIDARRHVLTYHSASFAEWVRGARRR</sequence>
<organism evidence="3 4">
    <name type="scientific">Pleodorina starrii</name>
    <dbReference type="NCBI Taxonomy" id="330485"/>
    <lineage>
        <taxon>Eukaryota</taxon>
        <taxon>Viridiplantae</taxon>
        <taxon>Chlorophyta</taxon>
        <taxon>core chlorophytes</taxon>
        <taxon>Chlorophyceae</taxon>
        <taxon>CS clade</taxon>
        <taxon>Chlamydomonadales</taxon>
        <taxon>Volvocaceae</taxon>
        <taxon>Pleodorina</taxon>
    </lineage>
</organism>
<feature type="coiled-coil region" evidence="1">
    <location>
        <begin position="579"/>
        <end position="620"/>
    </location>
</feature>
<accession>A0A9W6BAG1</accession>
<feature type="region of interest" description="Disordered" evidence="2">
    <location>
        <begin position="147"/>
        <end position="169"/>
    </location>
</feature>
<proteinExistence type="predicted"/>
<evidence type="ECO:0000256" key="1">
    <source>
        <dbReference type="SAM" id="Coils"/>
    </source>
</evidence>
<feature type="region of interest" description="Disordered" evidence="2">
    <location>
        <begin position="545"/>
        <end position="578"/>
    </location>
</feature>
<protein>
    <submittedName>
        <fullName evidence="3">Uncharacterized protein</fullName>
    </submittedName>
</protein>
<feature type="region of interest" description="Disordered" evidence="2">
    <location>
        <begin position="28"/>
        <end position="58"/>
    </location>
</feature>
<comment type="caution">
    <text evidence="3">The sequence shown here is derived from an EMBL/GenBank/DDBJ whole genome shotgun (WGS) entry which is preliminary data.</text>
</comment>
<gene>
    <name evidence="3" type="primary">PLESTBF000064</name>
    <name evidence="3" type="ORF">PLESTB_000113200</name>
</gene>
<evidence type="ECO:0000256" key="2">
    <source>
        <dbReference type="SAM" id="MobiDB-lite"/>
    </source>
</evidence>
<evidence type="ECO:0000313" key="3">
    <source>
        <dbReference type="EMBL" id="GLC48579.1"/>
    </source>
</evidence>
<feature type="compositionally biased region" description="Gly residues" evidence="2">
    <location>
        <begin position="633"/>
        <end position="649"/>
    </location>
</feature>
<dbReference type="EMBL" id="BRXU01000001">
    <property type="protein sequence ID" value="GLC48579.1"/>
    <property type="molecule type" value="Genomic_DNA"/>
</dbReference>
<feature type="compositionally biased region" description="Low complexity" evidence="2">
    <location>
        <begin position="553"/>
        <end position="565"/>
    </location>
</feature>
<name>A0A9W6BAG1_9CHLO</name>
<feature type="region of interest" description="Disordered" evidence="2">
    <location>
        <begin position="332"/>
        <end position="371"/>
    </location>
</feature>
<dbReference type="AlphaFoldDB" id="A0A9W6BAG1"/>